<organism evidence="1 2">
    <name type="scientific">Crossiella equi</name>
    <dbReference type="NCBI Taxonomy" id="130796"/>
    <lineage>
        <taxon>Bacteria</taxon>
        <taxon>Bacillati</taxon>
        <taxon>Actinomycetota</taxon>
        <taxon>Actinomycetes</taxon>
        <taxon>Pseudonocardiales</taxon>
        <taxon>Pseudonocardiaceae</taxon>
        <taxon>Crossiella</taxon>
    </lineage>
</organism>
<proteinExistence type="predicted"/>
<evidence type="ECO:0008006" key="3">
    <source>
        <dbReference type="Google" id="ProtNLM"/>
    </source>
</evidence>
<protein>
    <recommendedName>
        <fullName evidence="3">Restriction endonuclease domain-containing protein</fullName>
    </recommendedName>
</protein>
<comment type="caution">
    <text evidence="1">The sequence shown here is derived from an EMBL/GenBank/DDBJ whole genome shotgun (WGS) entry which is preliminary data.</text>
</comment>
<evidence type="ECO:0000313" key="1">
    <source>
        <dbReference type="EMBL" id="MBP2475730.1"/>
    </source>
</evidence>
<sequence>MVTQPFDPLIDFDGMWTTTLAERYLPLPHVPAGKYECLDGRLVMSPHQSSQHSYAKSQLIFYLTAASVDLLGR</sequence>
<reference evidence="1 2" key="1">
    <citation type="submission" date="2021-03" db="EMBL/GenBank/DDBJ databases">
        <title>Sequencing the genomes of 1000 actinobacteria strains.</title>
        <authorList>
            <person name="Klenk H.-P."/>
        </authorList>
    </citation>
    <scope>NUCLEOTIDE SEQUENCE [LARGE SCALE GENOMIC DNA]</scope>
    <source>
        <strain evidence="1 2">DSM 44580</strain>
    </source>
</reference>
<keyword evidence="2" id="KW-1185">Reference proteome</keyword>
<dbReference type="RefSeq" id="WP_143342397.1">
    <property type="nucleotide sequence ID" value="NZ_JAGIOO010000001.1"/>
</dbReference>
<dbReference type="Proteomes" id="UP001519363">
    <property type="component" value="Unassembled WGS sequence"/>
</dbReference>
<evidence type="ECO:0000313" key="2">
    <source>
        <dbReference type="Proteomes" id="UP001519363"/>
    </source>
</evidence>
<accession>A0ABS5AGP2</accession>
<gene>
    <name evidence="1" type="ORF">JOF53_004602</name>
</gene>
<dbReference type="EMBL" id="JAGIOO010000001">
    <property type="protein sequence ID" value="MBP2475730.1"/>
    <property type="molecule type" value="Genomic_DNA"/>
</dbReference>
<name>A0ABS5AGP2_9PSEU</name>